<keyword evidence="5" id="KW-1185">Reference proteome</keyword>
<protein>
    <submittedName>
        <fullName evidence="6">Exoskeleton protein RP43-like</fullName>
    </submittedName>
</protein>
<dbReference type="CDD" id="cd00041">
    <property type="entry name" value="CUB"/>
    <property type="match status" value="2"/>
</dbReference>
<feature type="domain" description="CUB" evidence="4">
    <location>
        <begin position="114"/>
        <end position="230"/>
    </location>
</feature>
<feature type="domain" description="CUB" evidence="4">
    <location>
        <begin position="1"/>
        <end position="104"/>
    </location>
</feature>
<gene>
    <name evidence="6" type="primary">LOC106819495</name>
</gene>
<evidence type="ECO:0000259" key="4">
    <source>
        <dbReference type="PROSITE" id="PS01180"/>
    </source>
</evidence>
<evidence type="ECO:0000256" key="1">
    <source>
        <dbReference type="ARBA" id="ARBA00022737"/>
    </source>
</evidence>
<organism evidence="5 6">
    <name type="scientific">Priapulus caudatus</name>
    <name type="common">Priapulid worm</name>
    <dbReference type="NCBI Taxonomy" id="37621"/>
    <lineage>
        <taxon>Eukaryota</taxon>
        <taxon>Metazoa</taxon>
        <taxon>Ecdysozoa</taxon>
        <taxon>Scalidophora</taxon>
        <taxon>Priapulida</taxon>
        <taxon>Priapulimorpha</taxon>
        <taxon>Priapulimorphida</taxon>
        <taxon>Priapulidae</taxon>
        <taxon>Priapulus</taxon>
    </lineage>
</organism>
<dbReference type="InterPro" id="IPR000859">
    <property type="entry name" value="CUB_dom"/>
</dbReference>
<keyword evidence="2" id="KW-1015">Disulfide bond</keyword>
<evidence type="ECO:0000313" key="6">
    <source>
        <dbReference type="RefSeq" id="XP_014679602.1"/>
    </source>
</evidence>
<dbReference type="SMART" id="SM00042">
    <property type="entry name" value="CUB"/>
    <property type="match status" value="2"/>
</dbReference>
<dbReference type="InterPro" id="IPR035914">
    <property type="entry name" value="Sperma_CUB_dom_sf"/>
</dbReference>
<proteinExistence type="predicted"/>
<accession>A0ABM1F581</accession>
<dbReference type="PROSITE" id="PS01180">
    <property type="entry name" value="CUB"/>
    <property type="match status" value="2"/>
</dbReference>
<dbReference type="GeneID" id="106819495"/>
<dbReference type="SUPFAM" id="SSF49854">
    <property type="entry name" value="Spermadhesin, CUB domain"/>
    <property type="match status" value="2"/>
</dbReference>
<keyword evidence="1" id="KW-0677">Repeat</keyword>
<evidence type="ECO:0000256" key="3">
    <source>
        <dbReference type="PROSITE-ProRule" id="PRU00059"/>
    </source>
</evidence>
<dbReference type="Pfam" id="PF00431">
    <property type="entry name" value="CUB"/>
    <property type="match status" value="2"/>
</dbReference>
<sequence length="247" mass="27534">MTSPLFQQLPQQRRLQMALQAPLGKVVHLEFLSFNVESDEYVKNCSHDALFIYDGYFPYGDILGQLCGHSLPENQISSGRNMTLHFVSDYGLTYSGFKIRYSFNDSEAIALEGCEGFTHIYDNPSGGNMTSPMFPKNYPNNADCKWLFVAPAGKVVHVEFLSFNVELSSDCNYDALVVYDGVEEDGVLLGQLCGHSLPMNQVSSSRNMAMHFVSSSYMSYSGFQIRYSFNYYGGLASKSSKPQAAIV</sequence>
<evidence type="ECO:0000256" key="2">
    <source>
        <dbReference type="ARBA" id="ARBA00023157"/>
    </source>
</evidence>
<dbReference type="RefSeq" id="XP_014679602.1">
    <property type="nucleotide sequence ID" value="XM_014824116.1"/>
</dbReference>
<name>A0ABM1F581_PRICU</name>
<dbReference type="Gene3D" id="2.60.120.290">
    <property type="entry name" value="Spermadhesin, CUB domain"/>
    <property type="match status" value="2"/>
</dbReference>
<dbReference type="PANTHER" id="PTHR24251">
    <property type="entry name" value="OVOCHYMASE-RELATED"/>
    <property type="match status" value="1"/>
</dbReference>
<comment type="caution">
    <text evidence="3">Lacks conserved residue(s) required for the propagation of feature annotation.</text>
</comment>
<reference evidence="6" key="1">
    <citation type="submission" date="2025-08" db="UniProtKB">
        <authorList>
            <consortium name="RefSeq"/>
        </authorList>
    </citation>
    <scope>IDENTIFICATION</scope>
</reference>
<dbReference type="Proteomes" id="UP000695022">
    <property type="component" value="Unplaced"/>
</dbReference>
<evidence type="ECO:0000313" key="5">
    <source>
        <dbReference type="Proteomes" id="UP000695022"/>
    </source>
</evidence>